<dbReference type="EMBL" id="CP001335">
    <property type="protein sequence ID" value="ACO68256.1"/>
    <property type="molecule type" value="Genomic_DNA"/>
</dbReference>
<dbReference type="InParanoid" id="C1EJM9"/>
<evidence type="ECO:0000313" key="1">
    <source>
        <dbReference type="EMBL" id="ACO68256.1"/>
    </source>
</evidence>
<evidence type="ECO:0000313" key="2">
    <source>
        <dbReference type="Proteomes" id="UP000002009"/>
    </source>
</evidence>
<dbReference type="GeneID" id="8249931"/>
<name>C1EJM9_MICCC</name>
<protein>
    <submittedName>
        <fullName evidence="1">Uncharacterized protein</fullName>
    </submittedName>
</protein>
<dbReference type="KEGG" id="mis:MICPUN_109674"/>
<accession>C1EJM9</accession>
<dbReference type="Proteomes" id="UP000002009">
    <property type="component" value="Chromosome 17"/>
</dbReference>
<proteinExistence type="predicted"/>
<reference evidence="1 2" key="1">
    <citation type="journal article" date="2009" name="Science">
        <title>Green evolution and dynamic adaptations revealed by genomes of the marine picoeukaryotes Micromonas.</title>
        <authorList>
            <person name="Worden A.Z."/>
            <person name="Lee J.H."/>
            <person name="Mock T."/>
            <person name="Rouze P."/>
            <person name="Simmons M.P."/>
            <person name="Aerts A.L."/>
            <person name="Allen A.E."/>
            <person name="Cuvelier M.L."/>
            <person name="Derelle E."/>
            <person name="Everett M.V."/>
            <person name="Foulon E."/>
            <person name="Grimwood J."/>
            <person name="Gundlach H."/>
            <person name="Henrissat B."/>
            <person name="Napoli C."/>
            <person name="McDonald S.M."/>
            <person name="Parker M.S."/>
            <person name="Rombauts S."/>
            <person name="Salamov A."/>
            <person name="Von Dassow P."/>
            <person name="Badger J.H."/>
            <person name="Coutinho P.M."/>
            <person name="Demir E."/>
            <person name="Dubchak I."/>
            <person name="Gentemann C."/>
            <person name="Eikrem W."/>
            <person name="Gready J.E."/>
            <person name="John U."/>
            <person name="Lanier W."/>
            <person name="Lindquist E.A."/>
            <person name="Lucas S."/>
            <person name="Mayer K.F."/>
            <person name="Moreau H."/>
            <person name="Not F."/>
            <person name="Otillar R."/>
            <person name="Panaud O."/>
            <person name="Pangilinan J."/>
            <person name="Paulsen I."/>
            <person name="Piegu B."/>
            <person name="Poliakov A."/>
            <person name="Robbens S."/>
            <person name="Schmutz J."/>
            <person name="Toulza E."/>
            <person name="Wyss T."/>
            <person name="Zelensky A."/>
            <person name="Zhou K."/>
            <person name="Armbrust E.V."/>
            <person name="Bhattacharya D."/>
            <person name="Goodenough U.W."/>
            <person name="Van de Peer Y."/>
            <person name="Grigoriev I.V."/>
        </authorList>
    </citation>
    <scope>NUCLEOTIDE SEQUENCE [LARGE SCALE GENOMIC DNA]</scope>
    <source>
        <strain evidence="2">RCC299 / NOUM17</strain>
    </source>
</reference>
<organism evidence="1 2">
    <name type="scientific">Micromonas commoda (strain RCC299 / NOUM17 / CCMP2709)</name>
    <name type="common">Picoplanktonic green alga</name>
    <dbReference type="NCBI Taxonomy" id="296587"/>
    <lineage>
        <taxon>Eukaryota</taxon>
        <taxon>Viridiplantae</taxon>
        <taxon>Chlorophyta</taxon>
        <taxon>Mamiellophyceae</taxon>
        <taxon>Mamiellales</taxon>
        <taxon>Mamiellaceae</taxon>
        <taxon>Micromonas</taxon>
    </lineage>
</organism>
<sequence length="110" mass="12465">MDDLLDKDSDVYLYKIDCDGCEPGFYLIETGMQRWFYDFANMLQGNYLFCVLTQHGSYNPEQPNYGALVDAIRSKEIAKISEIVPTYLSAESIPVPTGDVDILLVNLDKL</sequence>
<dbReference type="AlphaFoldDB" id="C1EJM9"/>
<dbReference type="RefSeq" id="XP_002506998.1">
    <property type="nucleotide sequence ID" value="XM_002506952.1"/>
</dbReference>
<gene>
    <name evidence="1" type="ORF">MICPUN_109674</name>
</gene>
<keyword evidence="2" id="KW-1185">Reference proteome</keyword>